<accession>A0A2W5WQD7</accession>
<keyword evidence="2" id="KW-0540">Nuclease</keyword>
<evidence type="ECO:0000313" key="2">
    <source>
        <dbReference type="EMBL" id="PZR36328.1"/>
    </source>
</evidence>
<dbReference type="PANTHER" id="PTHR39323:SF1">
    <property type="entry name" value="BLR1149 PROTEIN"/>
    <property type="match status" value="1"/>
</dbReference>
<keyword evidence="2" id="KW-0255">Endonuclease</keyword>
<dbReference type="EMBL" id="QFQZ01000007">
    <property type="protein sequence ID" value="PZR36328.1"/>
    <property type="molecule type" value="Genomic_DNA"/>
</dbReference>
<dbReference type="InterPro" id="IPR029052">
    <property type="entry name" value="Metallo-depent_PP-like"/>
</dbReference>
<dbReference type="PANTHER" id="PTHR39323">
    <property type="entry name" value="BLR1149 PROTEIN"/>
    <property type="match status" value="1"/>
</dbReference>
<keyword evidence="2" id="KW-0436">Ligase</keyword>
<evidence type="ECO:0000313" key="3">
    <source>
        <dbReference type="Proteomes" id="UP000249393"/>
    </source>
</evidence>
<keyword evidence="2" id="KW-0378">Hydrolase</keyword>
<dbReference type="Gene3D" id="3.60.21.10">
    <property type="match status" value="1"/>
</dbReference>
<dbReference type="InterPro" id="IPR026336">
    <property type="entry name" value="PdeM-like"/>
</dbReference>
<comment type="caution">
    <text evidence="2">The sequence shown here is derived from an EMBL/GenBank/DDBJ whole genome shotgun (WGS) entry which is preliminary data.</text>
</comment>
<dbReference type="AlphaFoldDB" id="A0A2W5WQD7"/>
<evidence type="ECO:0000259" key="1">
    <source>
        <dbReference type="Pfam" id="PF00149"/>
    </source>
</evidence>
<dbReference type="InterPro" id="IPR004843">
    <property type="entry name" value="Calcineurin-like_PHP"/>
</dbReference>
<gene>
    <name evidence="2" type="primary">pdeM</name>
    <name evidence="2" type="ORF">DI526_03930</name>
</gene>
<dbReference type="SUPFAM" id="SSF56300">
    <property type="entry name" value="Metallo-dependent phosphatases"/>
    <property type="match status" value="1"/>
</dbReference>
<dbReference type="GO" id="GO:0004519">
    <property type="term" value="F:endonuclease activity"/>
    <property type="evidence" value="ECO:0007669"/>
    <property type="project" value="UniProtKB-KW"/>
</dbReference>
<dbReference type="Pfam" id="PF00149">
    <property type="entry name" value="Metallophos"/>
    <property type="match status" value="1"/>
</dbReference>
<organism evidence="2 3">
    <name type="scientific">Caulobacter segnis</name>
    <dbReference type="NCBI Taxonomy" id="88688"/>
    <lineage>
        <taxon>Bacteria</taxon>
        <taxon>Pseudomonadati</taxon>
        <taxon>Pseudomonadota</taxon>
        <taxon>Alphaproteobacteria</taxon>
        <taxon>Caulobacterales</taxon>
        <taxon>Caulobacteraceae</taxon>
        <taxon>Caulobacter</taxon>
    </lineage>
</organism>
<dbReference type="GO" id="GO:0016874">
    <property type="term" value="F:ligase activity"/>
    <property type="evidence" value="ECO:0007669"/>
    <property type="project" value="UniProtKB-KW"/>
</dbReference>
<dbReference type="NCBIfam" id="TIGR04123">
    <property type="entry name" value="P_estr_lig_assc"/>
    <property type="match status" value="1"/>
</dbReference>
<proteinExistence type="predicted"/>
<name>A0A2W5WQD7_9CAUL</name>
<sequence length="235" mass="25468">MTRFSPSPCGGLRIALANVEVMLRWSGAMWLETERTLVVADLHFEKGSSYASRFGQMLPPYDTRETLDRLDREIAMLSPQRLVFLGDSFHDGDGETRLAAEDYRRLEGLALGRELVWAVGNHDADGPKALPGDVIDEGALMGLTLRHEPQPGVQIGEVAGHLHPAAKVSSGRATVRRRCFVTDGQRLVLPAFGAFTGGLNILDEAFSNLFGGPMLAGALGPKRVHAVGVKSLRPD</sequence>
<dbReference type="InterPro" id="IPR024173">
    <property type="entry name" value="Pesterase_MJ0037-like"/>
</dbReference>
<reference evidence="2 3" key="1">
    <citation type="submission" date="2017-08" db="EMBL/GenBank/DDBJ databases">
        <title>Infants hospitalized years apart are colonized by the same room-sourced microbial strains.</title>
        <authorList>
            <person name="Brooks B."/>
            <person name="Olm M.R."/>
            <person name="Firek B.A."/>
            <person name="Baker R."/>
            <person name="Thomas B.C."/>
            <person name="Morowitz M.J."/>
            <person name="Banfield J.F."/>
        </authorList>
    </citation>
    <scope>NUCLEOTIDE SEQUENCE [LARGE SCALE GENOMIC DNA]</scope>
    <source>
        <strain evidence="2">S2_003_000_R2_4</strain>
    </source>
</reference>
<dbReference type="PIRSF" id="PIRSF000887">
    <property type="entry name" value="Pesterase_MJ0037"/>
    <property type="match status" value="1"/>
</dbReference>
<dbReference type="GO" id="GO:0016787">
    <property type="term" value="F:hydrolase activity"/>
    <property type="evidence" value="ECO:0007669"/>
    <property type="project" value="InterPro"/>
</dbReference>
<feature type="domain" description="Calcineurin-like phosphoesterase" evidence="1">
    <location>
        <begin position="35"/>
        <end position="128"/>
    </location>
</feature>
<dbReference type="RefSeq" id="WP_304274288.1">
    <property type="nucleotide sequence ID" value="NZ_QFQZ01000007.1"/>
</dbReference>
<dbReference type="Proteomes" id="UP000249393">
    <property type="component" value="Unassembled WGS sequence"/>
</dbReference>
<protein>
    <submittedName>
        <fullName evidence="2">Ligase-associated DNA damage response endonuclease PdeM</fullName>
    </submittedName>
</protein>